<dbReference type="InParanoid" id="Q027F0"/>
<feature type="transmembrane region" description="Helical" evidence="1">
    <location>
        <begin position="97"/>
        <end position="117"/>
    </location>
</feature>
<evidence type="ECO:0008006" key="3">
    <source>
        <dbReference type="Google" id="ProtNLM"/>
    </source>
</evidence>
<feature type="transmembrane region" description="Helical" evidence="1">
    <location>
        <begin position="146"/>
        <end position="167"/>
    </location>
</feature>
<feature type="transmembrane region" description="Helical" evidence="1">
    <location>
        <begin position="322"/>
        <end position="340"/>
    </location>
</feature>
<keyword evidence="1" id="KW-1133">Transmembrane helix</keyword>
<keyword evidence="1" id="KW-0472">Membrane</keyword>
<evidence type="ECO:0000256" key="1">
    <source>
        <dbReference type="SAM" id="Phobius"/>
    </source>
</evidence>
<feature type="transmembrane region" description="Helical" evidence="1">
    <location>
        <begin position="216"/>
        <end position="237"/>
    </location>
</feature>
<dbReference type="KEGG" id="sus:Acid_1873"/>
<proteinExistence type="predicted"/>
<evidence type="ECO:0000313" key="2">
    <source>
        <dbReference type="EMBL" id="ABJ82863.1"/>
    </source>
</evidence>
<dbReference type="eggNOG" id="ENOG5033UF8">
    <property type="taxonomic scope" value="Bacteria"/>
</dbReference>
<accession>Q027F0</accession>
<feature type="transmembrane region" description="Helical" evidence="1">
    <location>
        <begin position="24"/>
        <end position="42"/>
    </location>
</feature>
<dbReference type="OrthoDB" id="1550633at2"/>
<feature type="transmembrane region" description="Helical" evidence="1">
    <location>
        <begin position="291"/>
        <end position="310"/>
    </location>
</feature>
<organism evidence="2">
    <name type="scientific">Solibacter usitatus (strain Ellin6076)</name>
    <dbReference type="NCBI Taxonomy" id="234267"/>
    <lineage>
        <taxon>Bacteria</taxon>
        <taxon>Pseudomonadati</taxon>
        <taxon>Acidobacteriota</taxon>
        <taxon>Terriglobia</taxon>
        <taxon>Bryobacterales</taxon>
        <taxon>Solibacteraceae</taxon>
        <taxon>Candidatus Solibacter</taxon>
    </lineage>
</organism>
<gene>
    <name evidence="2" type="ordered locus">Acid_1873</name>
</gene>
<name>Q027F0_SOLUE</name>
<dbReference type="AlphaFoldDB" id="Q027F0"/>
<feature type="transmembrane region" description="Helical" evidence="1">
    <location>
        <begin position="179"/>
        <end position="204"/>
    </location>
</feature>
<protein>
    <recommendedName>
        <fullName evidence="3">Glycosyltransferase RgtA/B/C/D-like domain-containing protein</fullName>
    </recommendedName>
</protein>
<reference evidence="2" key="1">
    <citation type="submission" date="2006-10" db="EMBL/GenBank/DDBJ databases">
        <title>Complete sequence of Solibacter usitatus Ellin6076.</title>
        <authorList>
            <consortium name="US DOE Joint Genome Institute"/>
            <person name="Copeland A."/>
            <person name="Lucas S."/>
            <person name="Lapidus A."/>
            <person name="Barry K."/>
            <person name="Detter J.C."/>
            <person name="Glavina del Rio T."/>
            <person name="Hammon N."/>
            <person name="Israni S."/>
            <person name="Dalin E."/>
            <person name="Tice H."/>
            <person name="Pitluck S."/>
            <person name="Thompson L.S."/>
            <person name="Brettin T."/>
            <person name="Bruce D."/>
            <person name="Han C."/>
            <person name="Tapia R."/>
            <person name="Gilna P."/>
            <person name="Schmutz J."/>
            <person name="Larimer F."/>
            <person name="Land M."/>
            <person name="Hauser L."/>
            <person name="Kyrpides N."/>
            <person name="Mikhailova N."/>
            <person name="Janssen P.H."/>
            <person name="Kuske C.R."/>
            <person name="Richardson P."/>
        </authorList>
    </citation>
    <scope>NUCLEOTIDE SEQUENCE</scope>
    <source>
        <strain evidence="2">Ellin6076</strain>
    </source>
</reference>
<feature type="transmembrane region" description="Helical" evidence="1">
    <location>
        <begin position="123"/>
        <end position="141"/>
    </location>
</feature>
<dbReference type="EMBL" id="CP000473">
    <property type="protein sequence ID" value="ABJ82863.1"/>
    <property type="molecule type" value="Genomic_DNA"/>
</dbReference>
<dbReference type="HOGENOM" id="CLU_539366_0_0_0"/>
<keyword evidence="1" id="KW-0812">Transmembrane</keyword>
<sequence length="541" mass="60525">MQPAVRESAEASIEPLDREFPRQAAVVLAVLGVSVRLFFWFYTGRTWEDALITLQHAENAARGLGLTHTPQAGPPLHGFTSPLSVLIPLVGELIHRGFGLTLLRLLSAFLGGVSVWLGMRIAHAMGLAYGFVLLVGGYIALEHQQILYGMAGMETQVVLTILLFSFHTLLEFNPNRVGIGLGLAMLGRPDMAFWVGIVFVLIAWRCRREKDYRPAWIALAWLAVLYGPWLAFTTWYYGSPVPNTIVAKALGYDNLWYLGHGKRQLPAMIWSRIRYYVFGGLGPAYGGNGTGFQLFADGGAIACGILLLMIPGCLRAWRRKDTVSLGVCAFALTYSLYYLFAMNFSFGWYVVPLSAAIVLVSASGADLLLRSTVRHSLRRPVSLGFATAYLFSLVLVLPMCIAGDRHVQQFVEDGSRRRIGEYLASVAAPDQTVGCEPLGYVGYYSRLIVYDFPGLCSRKVTEFMRTHRGNHGPQVMWEALEPDYLVLRPHEIPKDSQWEAWVRSKYELVREFRVPEARAKQMLYPELNIDRVFSVFKHKAT</sequence>
<feature type="transmembrane region" description="Helical" evidence="1">
    <location>
        <begin position="381"/>
        <end position="399"/>
    </location>
</feature>
<feature type="transmembrane region" description="Helical" evidence="1">
    <location>
        <begin position="346"/>
        <end position="369"/>
    </location>
</feature>